<sequence length="373" mass="42048">MAPIESDSLLPASAANVKDIDSYIDTVNKLSNCISNAINEGKKSVTAVNKKKKLVVLAAEEIRRCTSTLAILKSVETPALDETFKSEIVTSVRKEIEQLKTVLAPSVLPVKATYANVVASKTYKPSIIIQSTDPNTKPQEVLNKWRKSVSFKKETYAPAKVQTGFNGKVRIEFDTKSQCQETIARINKVEGLQAEESKRRPPLVILKGISKYIEKNELIDIIEHQNSLPKGNIRLCFATSNRNENLYNAVFEVKPELYKSVILIGRIAIDHQRVHIEPYSRFVQCYKCLLFGHTKNKCTSETNRCAHCASEEHNITSCPFKETENKRKCFNCHNFNIKSNSKVDTNHIATNAKLCLRIKTLKNKIDEQTDYGQ</sequence>
<dbReference type="SMART" id="SM00343">
    <property type="entry name" value="ZnF_C2HC"/>
    <property type="match status" value="2"/>
</dbReference>
<evidence type="ECO:0000259" key="1">
    <source>
        <dbReference type="SMART" id="SM00343"/>
    </source>
</evidence>
<dbReference type="InterPro" id="IPR001878">
    <property type="entry name" value="Znf_CCHC"/>
</dbReference>
<organism evidence="2 3">
    <name type="scientific">Parnassius apollo</name>
    <name type="common">Apollo butterfly</name>
    <name type="synonym">Papilio apollo</name>
    <dbReference type="NCBI Taxonomy" id="110799"/>
    <lineage>
        <taxon>Eukaryota</taxon>
        <taxon>Metazoa</taxon>
        <taxon>Ecdysozoa</taxon>
        <taxon>Arthropoda</taxon>
        <taxon>Hexapoda</taxon>
        <taxon>Insecta</taxon>
        <taxon>Pterygota</taxon>
        <taxon>Neoptera</taxon>
        <taxon>Endopterygota</taxon>
        <taxon>Lepidoptera</taxon>
        <taxon>Glossata</taxon>
        <taxon>Ditrysia</taxon>
        <taxon>Papilionoidea</taxon>
        <taxon>Papilionidae</taxon>
        <taxon>Parnassiinae</taxon>
        <taxon>Parnassini</taxon>
        <taxon>Parnassius</taxon>
        <taxon>Parnassius</taxon>
    </lineage>
</organism>
<dbReference type="EMBL" id="CAJQZP010001334">
    <property type="protein sequence ID" value="CAG5039755.1"/>
    <property type="molecule type" value="Genomic_DNA"/>
</dbReference>
<feature type="domain" description="CCHC-type" evidence="1">
    <location>
        <begin position="304"/>
        <end position="320"/>
    </location>
</feature>
<keyword evidence="3" id="KW-1185">Reference proteome</keyword>
<dbReference type="GO" id="GO:0003676">
    <property type="term" value="F:nucleic acid binding"/>
    <property type="evidence" value="ECO:0007669"/>
    <property type="project" value="InterPro"/>
</dbReference>
<protein>
    <submittedName>
        <fullName evidence="2">(apollo) hypothetical protein</fullName>
    </submittedName>
</protein>
<accession>A0A8S3XTJ2</accession>
<gene>
    <name evidence="2" type="ORF">PAPOLLO_LOCUS21690</name>
</gene>
<dbReference type="OrthoDB" id="10022108at2759"/>
<reference evidence="2" key="1">
    <citation type="submission" date="2021-04" db="EMBL/GenBank/DDBJ databases">
        <authorList>
            <person name="Tunstrom K."/>
        </authorList>
    </citation>
    <scope>NUCLEOTIDE SEQUENCE</scope>
</reference>
<dbReference type="GO" id="GO:0008270">
    <property type="term" value="F:zinc ion binding"/>
    <property type="evidence" value="ECO:0007669"/>
    <property type="project" value="InterPro"/>
</dbReference>
<comment type="caution">
    <text evidence="2">The sequence shown here is derived from an EMBL/GenBank/DDBJ whole genome shotgun (WGS) entry which is preliminary data.</text>
</comment>
<dbReference type="AlphaFoldDB" id="A0A8S3XTJ2"/>
<name>A0A8S3XTJ2_PARAO</name>
<evidence type="ECO:0000313" key="3">
    <source>
        <dbReference type="Proteomes" id="UP000691718"/>
    </source>
</evidence>
<dbReference type="Proteomes" id="UP000691718">
    <property type="component" value="Unassembled WGS sequence"/>
</dbReference>
<evidence type="ECO:0000313" key="2">
    <source>
        <dbReference type="EMBL" id="CAG5039755.1"/>
    </source>
</evidence>
<proteinExistence type="predicted"/>
<feature type="domain" description="CCHC-type" evidence="1">
    <location>
        <begin position="284"/>
        <end position="300"/>
    </location>
</feature>